<proteinExistence type="predicted"/>
<keyword evidence="3" id="KW-1185">Reference proteome</keyword>
<keyword evidence="1" id="KW-0732">Signal</keyword>
<gene>
    <name evidence="2" type="ordered locus">Os08g0161950</name>
    <name evidence="2" type="ORF">OSNPB_080161950</name>
</gene>
<reference evidence="2 3" key="2">
    <citation type="journal article" date="2013" name="Plant Cell Physiol.">
        <title>Rice Annotation Project Database (RAP-DB): an integrative and interactive database for rice genomics.</title>
        <authorList>
            <person name="Sakai H."/>
            <person name="Lee S.S."/>
            <person name="Tanaka T."/>
            <person name="Numa H."/>
            <person name="Kim J."/>
            <person name="Kawahara Y."/>
            <person name="Wakimoto H."/>
            <person name="Yang C.C."/>
            <person name="Iwamoto M."/>
            <person name="Abe T."/>
            <person name="Yamada Y."/>
            <person name="Muto A."/>
            <person name="Inokuchi H."/>
            <person name="Ikemura T."/>
            <person name="Matsumoto T."/>
            <person name="Sasaki T."/>
            <person name="Itoh T."/>
        </authorList>
    </citation>
    <scope>NUCLEOTIDE SEQUENCE [LARGE SCALE GENOMIC DNA]</scope>
    <source>
        <strain evidence="3">cv. Nipponbare</strain>
    </source>
</reference>
<dbReference type="AlphaFoldDB" id="A0A0P0XC13"/>
<reference evidence="3" key="1">
    <citation type="journal article" date="2005" name="Nature">
        <title>The map-based sequence of the rice genome.</title>
        <authorList>
            <consortium name="International rice genome sequencing project (IRGSP)"/>
            <person name="Matsumoto T."/>
            <person name="Wu J."/>
            <person name="Kanamori H."/>
            <person name="Katayose Y."/>
            <person name="Fujisawa M."/>
            <person name="Namiki N."/>
            <person name="Mizuno H."/>
            <person name="Yamamoto K."/>
            <person name="Antonio B.A."/>
            <person name="Baba T."/>
            <person name="Sakata K."/>
            <person name="Nagamura Y."/>
            <person name="Aoki H."/>
            <person name="Arikawa K."/>
            <person name="Arita K."/>
            <person name="Bito T."/>
            <person name="Chiden Y."/>
            <person name="Fujitsuka N."/>
            <person name="Fukunaka R."/>
            <person name="Hamada M."/>
            <person name="Harada C."/>
            <person name="Hayashi A."/>
            <person name="Hijishita S."/>
            <person name="Honda M."/>
            <person name="Hosokawa S."/>
            <person name="Ichikawa Y."/>
            <person name="Idonuma A."/>
            <person name="Iijima M."/>
            <person name="Ikeda M."/>
            <person name="Ikeno M."/>
            <person name="Ito K."/>
            <person name="Ito S."/>
            <person name="Ito T."/>
            <person name="Ito Y."/>
            <person name="Ito Y."/>
            <person name="Iwabuchi A."/>
            <person name="Kamiya K."/>
            <person name="Karasawa W."/>
            <person name="Kurita K."/>
            <person name="Katagiri S."/>
            <person name="Kikuta A."/>
            <person name="Kobayashi H."/>
            <person name="Kobayashi N."/>
            <person name="Machita K."/>
            <person name="Maehara T."/>
            <person name="Masukawa M."/>
            <person name="Mizubayashi T."/>
            <person name="Mukai Y."/>
            <person name="Nagasaki H."/>
            <person name="Nagata Y."/>
            <person name="Naito S."/>
            <person name="Nakashima M."/>
            <person name="Nakama Y."/>
            <person name="Nakamichi Y."/>
            <person name="Nakamura M."/>
            <person name="Meguro A."/>
            <person name="Negishi M."/>
            <person name="Ohta I."/>
            <person name="Ohta T."/>
            <person name="Okamoto M."/>
            <person name="Ono N."/>
            <person name="Saji S."/>
            <person name="Sakaguchi M."/>
            <person name="Sakai K."/>
            <person name="Shibata M."/>
            <person name="Shimokawa T."/>
            <person name="Song J."/>
            <person name="Takazaki Y."/>
            <person name="Terasawa K."/>
            <person name="Tsugane M."/>
            <person name="Tsuji K."/>
            <person name="Ueda S."/>
            <person name="Waki K."/>
            <person name="Yamagata H."/>
            <person name="Yamamoto M."/>
            <person name="Yamamoto S."/>
            <person name="Yamane H."/>
            <person name="Yoshiki S."/>
            <person name="Yoshihara R."/>
            <person name="Yukawa K."/>
            <person name="Zhong H."/>
            <person name="Yano M."/>
            <person name="Yuan Q."/>
            <person name="Ouyang S."/>
            <person name="Liu J."/>
            <person name="Jones K.M."/>
            <person name="Gansberger K."/>
            <person name="Moffat K."/>
            <person name="Hill J."/>
            <person name="Bera J."/>
            <person name="Fadrosh D."/>
            <person name="Jin S."/>
            <person name="Johri S."/>
            <person name="Kim M."/>
            <person name="Overton L."/>
            <person name="Reardon M."/>
            <person name="Tsitrin T."/>
            <person name="Vuong H."/>
            <person name="Weaver B."/>
            <person name="Ciecko A."/>
            <person name="Tallon L."/>
            <person name="Jackson J."/>
            <person name="Pai G."/>
            <person name="Aken S.V."/>
            <person name="Utterback T."/>
            <person name="Reidmuller S."/>
            <person name="Feldblyum T."/>
            <person name="Hsiao J."/>
            <person name="Zismann V."/>
            <person name="Iobst S."/>
            <person name="de Vazeille A.R."/>
            <person name="Buell C.R."/>
            <person name="Ying K."/>
            <person name="Li Y."/>
            <person name="Lu T."/>
            <person name="Huang Y."/>
            <person name="Zhao Q."/>
            <person name="Feng Q."/>
            <person name="Zhang L."/>
            <person name="Zhu J."/>
            <person name="Weng Q."/>
            <person name="Mu J."/>
            <person name="Lu Y."/>
            <person name="Fan D."/>
            <person name="Liu Y."/>
            <person name="Guan J."/>
            <person name="Zhang Y."/>
            <person name="Yu S."/>
            <person name="Liu X."/>
            <person name="Zhang Y."/>
            <person name="Hong G."/>
            <person name="Han B."/>
            <person name="Choisne N."/>
            <person name="Demange N."/>
            <person name="Orjeda G."/>
            <person name="Samain S."/>
            <person name="Cattolico L."/>
            <person name="Pelletier E."/>
            <person name="Couloux A."/>
            <person name="Segurens B."/>
            <person name="Wincker P."/>
            <person name="D'Hont A."/>
            <person name="Scarpelli C."/>
            <person name="Weissenbach J."/>
            <person name="Salanoubat M."/>
            <person name="Quetier F."/>
            <person name="Yu Y."/>
            <person name="Kim H.R."/>
            <person name="Rambo T."/>
            <person name="Currie J."/>
            <person name="Collura K."/>
            <person name="Luo M."/>
            <person name="Yang T."/>
            <person name="Ammiraju J.S.S."/>
            <person name="Engler F."/>
            <person name="Soderlund C."/>
            <person name="Wing R.A."/>
            <person name="Palmer L.E."/>
            <person name="de la Bastide M."/>
            <person name="Spiegel L."/>
            <person name="Nascimento L."/>
            <person name="Zutavern T."/>
            <person name="O'Shaughnessy A."/>
            <person name="Dike S."/>
            <person name="Dedhia N."/>
            <person name="Preston R."/>
            <person name="Balija V."/>
            <person name="McCombie W.R."/>
            <person name="Chow T."/>
            <person name="Chen H."/>
            <person name="Chung M."/>
            <person name="Chen C."/>
            <person name="Shaw J."/>
            <person name="Wu H."/>
            <person name="Hsiao K."/>
            <person name="Chao Y."/>
            <person name="Chu M."/>
            <person name="Cheng C."/>
            <person name="Hour A."/>
            <person name="Lee P."/>
            <person name="Lin S."/>
            <person name="Lin Y."/>
            <person name="Liou J."/>
            <person name="Liu S."/>
            <person name="Hsing Y."/>
            <person name="Raghuvanshi S."/>
            <person name="Mohanty A."/>
            <person name="Bharti A.K."/>
            <person name="Gaur A."/>
            <person name="Gupta V."/>
            <person name="Kumar D."/>
            <person name="Ravi V."/>
            <person name="Vij S."/>
            <person name="Kapur A."/>
            <person name="Khurana P."/>
            <person name="Khurana P."/>
            <person name="Khurana J.P."/>
            <person name="Tyagi A.K."/>
            <person name="Gaikwad K."/>
            <person name="Singh A."/>
            <person name="Dalal V."/>
            <person name="Srivastava S."/>
            <person name="Dixit A."/>
            <person name="Pal A.K."/>
            <person name="Ghazi I.A."/>
            <person name="Yadav M."/>
            <person name="Pandit A."/>
            <person name="Bhargava A."/>
            <person name="Sureshbabu K."/>
            <person name="Batra K."/>
            <person name="Sharma T.R."/>
            <person name="Mohapatra T."/>
            <person name="Singh N.K."/>
            <person name="Messing J."/>
            <person name="Nelson A.B."/>
            <person name="Fuks G."/>
            <person name="Kavchok S."/>
            <person name="Keizer G."/>
            <person name="Linton E."/>
            <person name="Llaca V."/>
            <person name="Song R."/>
            <person name="Tanyolac B."/>
            <person name="Young S."/>
            <person name="Ho-Il K."/>
            <person name="Hahn J.H."/>
            <person name="Sangsakoo G."/>
            <person name="Vanavichit A."/>
            <person name="de Mattos Luiz.A.T."/>
            <person name="Zimmer P.D."/>
            <person name="Malone G."/>
            <person name="Dellagostin O."/>
            <person name="de Oliveira A.C."/>
            <person name="Bevan M."/>
            <person name="Bancroft I."/>
            <person name="Minx P."/>
            <person name="Cordum H."/>
            <person name="Wilson R."/>
            <person name="Cheng Z."/>
            <person name="Jin W."/>
            <person name="Jiang J."/>
            <person name="Leong S.A."/>
            <person name="Iwama H."/>
            <person name="Gojobori T."/>
            <person name="Itoh T."/>
            <person name="Niimura Y."/>
            <person name="Fujii Y."/>
            <person name="Habara T."/>
            <person name="Sakai H."/>
            <person name="Sato Y."/>
            <person name="Wilson G."/>
            <person name="Kumar K."/>
            <person name="McCouch S."/>
            <person name="Juretic N."/>
            <person name="Hoen D."/>
            <person name="Wright S."/>
            <person name="Bruskiewich R."/>
            <person name="Bureau T."/>
            <person name="Miyao A."/>
            <person name="Hirochika H."/>
            <person name="Nishikawa T."/>
            <person name="Kadowaki K."/>
            <person name="Sugiura M."/>
            <person name="Burr B."/>
            <person name="Sasaki T."/>
        </authorList>
    </citation>
    <scope>NUCLEOTIDE SEQUENCE [LARGE SCALE GENOMIC DNA]</scope>
    <source>
        <strain evidence="3">cv. Nipponbare</strain>
    </source>
</reference>
<feature type="chain" id="PRO_5006057026" evidence="1">
    <location>
        <begin position="26"/>
        <end position="143"/>
    </location>
</feature>
<evidence type="ECO:0000256" key="1">
    <source>
        <dbReference type="SAM" id="SignalP"/>
    </source>
</evidence>
<dbReference type="InParanoid" id="A0A0P0XC13"/>
<evidence type="ECO:0000313" key="3">
    <source>
        <dbReference type="Proteomes" id="UP000059680"/>
    </source>
</evidence>
<dbReference type="PaxDb" id="39947-A0A0P0XC13"/>
<name>A0A0P0XC13_ORYSJ</name>
<feature type="signal peptide" evidence="1">
    <location>
        <begin position="1"/>
        <end position="25"/>
    </location>
</feature>
<dbReference type="Gramene" id="Os08t0161950-00">
    <property type="protein sequence ID" value="Os08t0161950-00"/>
    <property type="gene ID" value="Os08g0161950"/>
</dbReference>
<protein>
    <submittedName>
        <fullName evidence="2">Os08g0161950 protein</fullName>
    </submittedName>
</protein>
<sequence length="143" mass="15802">MSNLILRLPLLPFSLTIGIPSFAIASSYPGVTTSVSLITRSRPSRVFRLTVVPANASTNSIFWCTRRSLPSLVYRSWGFSSITNTRSAGSWFGCSFPLSGNVILVPFFHPGFISIVRISDSVPIWLRPDNVPGYLHLSRRTSI</sequence>
<organism evidence="2 3">
    <name type="scientific">Oryza sativa subsp. japonica</name>
    <name type="common">Rice</name>
    <dbReference type="NCBI Taxonomy" id="39947"/>
    <lineage>
        <taxon>Eukaryota</taxon>
        <taxon>Viridiplantae</taxon>
        <taxon>Streptophyta</taxon>
        <taxon>Embryophyta</taxon>
        <taxon>Tracheophyta</taxon>
        <taxon>Spermatophyta</taxon>
        <taxon>Magnoliopsida</taxon>
        <taxon>Liliopsida</taxon>
        <taxon>Poales</taxon>
        <taxon>Poaceae</taxon>
        <taxon>BOP clade</taxon>
        <taxon>Oryzoideae</taxon>
        <taxon>Oryzeae</taxon>
        <taxon>Oryzinae</taxon>
        <taxon>Oryza</taxon>
        <taxon>Oryza sativa</taxon>
    </lineage>
</organism>
<accession>A0A0P0XC13</accession>
<evidence type="ECO:0000313" key="2">
    <source>
        <dbReference type="EMBL" id="BAT03943.1"/>
    </source>
</evidence>
<reference evidence="2 3" key="3">
    <citation type="journal article" date="2013" name="Rice">
        <title>Improvement of the Oryza sativa Nipponbare reference genome using next generation sequence and optical map data.</title>
        <authorList>
            <person name="Kawahara Y."/>
            <person name="de la Bastide M."/>
            <person name="Hamilton J.P."/>
            <person name="Kanamori H."/>
            <person name="McCombie W.R."/>
            <person name="Ouyang S."/>
            <person name="Schwartz D.C."/>
            <person name="Tanaka T."/>
            <person name="Wu J."/>
            <person name="Zhou S."/>
            <person name="Childs K.L."/>
            <person name="Davidson R.M."/>
            <person name="Lin H."/>
            <person name="Quesada-Ocampo L."/>
            <person name="Vaillancourt B."/>
            <person name="Sakai H."/>
            <person name="Lee S.S."/>
            <person name="Kim J."/>
            <person name="Numa H."/>
            <person name="Itoh T."/>
            <person name="Buell C.R."/>
            <person name="Matsumoto T."/>
        </authorList>
    </citation>
    <scope>NUCLEOTIDE SEQUENCE [LARGE SCALE GENOMIC DNA]</scope>
    <source>
        <strain evidence="3">cv. Nipponbare</strain>
    </source>
</reference>
<dbReference type="EMBL" id="AP014964">
    <property type="protein sequence ID" value="BAT03943.1"/>
    <property type="molecule type" value="Genomic_DNA"/>
</dbReference>
<dbReference type="Proteomes" id="UP000059680">
    <property type="component" value="Chromosome 8"/>
</dbReference>